<keyword evidence="2" id="KW-1185">Reference proteome</keyword>
<evidence type="ECO:0000313" key="2">
    <source>
        <dbReference type="Proteomes" id="UP000298313"/>
    </source>
</evidence>
<organism evidence="1 2">
    <name type="scientific">Cryobacterium fucosi</name>
    <dbReference type="NCBI Taxonomy" id="1259157"/>
    <lineage>
        <taxon>Bacteria</taxon>
        <taxon>Bacillati</taxon>
        <taxon>Actinomycetota</taxon>
        <taxon>Actinomycetes</taxon>
        <taxon>Micrococcales</taxon>
        <taxon>Microbacteriaceae</taxon>
        <taxon>Cryobacterium</taxon>
    </lineage>
</organism>
<evidence type="ECO:0000313" key="1">
    <source>
        <dbReference type="EMBL" id="TFD76990.1"/>
    </source>
</evidence>
<dbReference type="EMBL" id="SOHH01000066">
    <property type="protein sequence ID" value="TFD76990.1"/>
    <property type="molecule type" value="Genomic_DNA"/>
</dbReference>
<comment type="caution">
    <text evidence="1">The sequence shown here is derived from an EMBL/GenBank/DDBJ whole genome shotgun (WGS) entry which is preliminary data.</text>
</comment>
<dbReference type="Proteomes" id="UP000298313">
    <property type="component" value="Unassembled WGS sequence"/>
</dbReference>
<dbReference type="OrthoDB" id="5117139at2"/>
<protein>
    <submittedName>
        <fullName evidence="1">Uncharacterized protein</fullName>
    </submittedName>
</protein>
<sequence length="122" mass="12716">MDDSTSQIRRFLAAAGGSYDVLPPGLEDATSDPESSRFVGEYAGVSYFVTKYVDPDSAQPGFCLVLSNPSVGSASGCGSDTNATRMRVSSDGTGSARVVVANDIIPAGWTKLGDFLIVNAER</sequence>
<accession>A0A4R9B6D7</accession>
<gene>
    <name evidence="1" type="ORF">E3T48_09590</name>
</gene>
<name>A0A4R9B6D7_9MICO</name>
<dbReference type="AlphaFoldDB" id="A0A4R9B6D7"/>
<reference evidence="1 2" key="1">
    <citation type="submission" date="2019-03" db="EMBL/GenBank/DDBJ databases">
        <title>Genomics of glacier-inhabiting Cryobacterium strains.</title>
        <authorList>
            <person name="Liu Q."/>
            <person name="Xin Y.-H."/>
        </authorList>
    </citation>
    <scope>NUCLEOTIDE SEQUENCE [LARGE SCALE GENOMIC DNA]</scope>
    <source>
        <strain evidence="1 2">Hh4</strain>
    </source>
</reference>
<proteinExistence type="predicted"/>
<dbReference type="RefSeq" id="WP_134523838.1">
    <property type="nucleotide sequence ID" value="NZ_SOHH01000066.1"/>
</dbReference>